<accession>A0A6G1CZF0</accession>
<feature type="compositionally biased region" description="Polar residues" evidence="1">
    <location>
        <begin position="57"/>
        <end position="68"/>
    </location>
</feature>
<evidence type="ECO:0000256" key="1">
    <source>
        <dbReference type="SAM" id="MobiDB-lite"/>
    </source>
</evidence>
<dbReference type="AlphaFoldDB" id="A0A6G1CZF0"/>
<reference evidence="2 3" key="1">
    <citation type="submission" date="2019-11" db="EMBL/GenBank/DDBJ databases">
        <title>Whole genome sequence of Oryza granulata.</title>
        <authorList>
            <person name="Li W."/>
        </authorList>
    </citation>
    <scope>NUCLEOTIDE SEQUENCE [LARGE SCALE GENOMIC DNA]</scope>
    <source>
        <strain evidence="3">cv. Menghai</strain>
        <tissue evidence="2">Leaf</tissue>
    </source>
</reference>
<dbReference type="EMBL" id="SPHZ02000007">
    <property type="protein sequence ID" value="KAF0905274.1"/>
    <property type="molecule type" value="Genomic_DNA"/>
</dbReference>
<gene>
    <name evidence="2" type="ORF">E2562_003872</name>
</gene>
<dbReference type="Proteomes" id="UP000479710">
    <property type="component" value="Unassembled WGS sequence"/>
</dbReference>
<evidence type="ECO:0000313" key="3">
    <source>
        <dbReference type="Proteomes" id="UP000479710"/>
    </source>
</evidence>
<feature type="region of interest" description="Disordered" evidence="1">
    <location>
        <begin position="45"/>
        <end position="91"/>
    </location>
</feature>
<keyword evidence="3" id="KW-1185">Reference proteome</keyword>
<sequence>MRESRGTYVCAHPRATAASREAPPRAPNRAAQHVVRTGACSAFASAARAPRDAHMSPVSTSPTRVRPTQQRDDPGPHAVGTGRNAMPAAAT</sequence>
<protein>
    <submittedName>
        <fullName evidence="2">Uncharacterized protein</fullName>
    </submittedName>
</protein>
<proteinExistence type="predicted"/>
<organism evidence="2 3">
    <name type="scientific">Oryza meyeriana var. granulata</name>
    <dbReference type="NCBI Taxonomy" id="110450"/>
    <lineage>
        <taxon>Eukaryota</taxon>
        <taxon>Viridiplantae</taxon>
        <taxon>Streptophyta</taxon>
        <taxon>Embryophyta</taxon>
        <taxon>Tracheophyta</taxon>
        <taxon>Spermatophyta</taxon>
        <taxon>Magnoliopsida</taxon>
        <taxon>Liliopsida</taxon>
        <taxon>Poales</taxon>
        <taxon>Poaceae</taxon>
        <taxon>BOP clade</taxon>
        <taxon>Oryzoideae</taxon>
        <taxon>Oryzeae</taxon>
        <taxon>Oryzinae</taxon>
        <taxon>Oryza</taxon>
        <taxon>Oryza meyeriana</taxon>
    </lineage>
</organism>
<feature type="region of interest" description="Disordered" evidence="1">
    <location>
        <begin position="1"/>
        <end position="28"/>
    </location>
</feature>
<evidence type="ECO:0000313" key="2">
    <source>
        <dbReference type="EMBL" id="KAF0905274.1"/>
    </source>
</evidence>
<comment type="caution">
    <text evidence="2">The sequence shown here is derived from an EMBL/GenBank/DDBJ whole genome shotgun (WGS) entry which is preliminary data.</text>
</comment>
<name>A0A6G1CZF0_9ORYZ</name>
<feature type="compositionally biased region" description="Low complexity" evidence="1">
    <location>
        <begin position="13"/>
        <end position="28"/>
    </location>
</feature>